<organism evidence="3 4">
    <name type="scientific">Amphritea atlantica</name>
    <dbReference type="NCBI Taxonomy" id="355243"/>
    <lineage>
        <taxon>Bacteria</taxon>
        <taxon>Pseudomonadati</taxon>
        <taxon>Pseudomonadota</taxon>
        <taxon>Gammaproteobacteria</taxon>
        <taxon>Oceanospirillales</taxon>
        <taxon>Oceanospirillaceae</taxon>
        <taxon>Amphritea</taxon>
    </lineage>
</organism>
<dbReference type="RefSeq" id="WP_091356158.1">
    <property type="nucleotide sequence ID" value="NZ_AP025284.1"/>
</dbReference>
<dbReference type="SMART" id="SM01118">
    <property type="entry name" value="CYTH"/>
    <property type="match status" value="1"/>
</dbReference>
<feature type="active site" description="Proton acceptor" evidence="1">
    <location>
        <position position="29"/>
    </location>
</feature>
<dbReference type="InterPro" id="IPR012042">
    <property type="entry name" value="NeuTTM/CthTTM-like"/>
</dbReference>
<proteinExistence type="predicted"/>
<evidence type="ECO:0000313" key="3">
    <source>
        <dbReference type="EMBL" id="SEQ43452.1"/>
    </source>
</evidence>
<accession>A0A1H9FZY6</accession>
<dbReference type="CDD" id="cd07891">
    <property type="entry name" value="CYTH-like_CthTTM-like_1"/>
    <property type="match status" value="1"/>
</dbReference>
<dbReference type="PIRSF" id="PIRSF016487">
    <property type="entry name" value="CYTH_UCP016487"/>
    <property type="match status" value="1"/>
</dbReference>
<dbReference type="PANTHER" id="PTHR40114:SF1">
    <property type="entry name" value="SLR0698 PROTEIN"/>
    <property type="match status" value="1"/>
</dbReference>
<dbReference type="OrthoDB" id="9805588at2"/>
<protein>
    <submittedName>
        <fullName evidence="3">Adenylate cyclase</fullName>
    </submittedName>
</protein>
<reference evidence="4" key="1">
    <citation type="submission" date="2016-10" db="EMBL/GenBank/DDBJ databases">
        <authorList>
            <person name="Varghese N."/>
            <person name="Submissions S."/>
        </authorList>
    </citation>
    <scope>NUCLEOTIDE SEQUENCE [LARGE SCALE GENOMIC DNA]</scope>
    <source>
        <strain evidence="4">DSM 18887</strain>
    </source>
</reference>
<name>A0A1H9FZY6_9GAMM</name>
<dbReference type="Gene3D" id="2.40.320.10">
    <property type="entry name" value="Hypothetical Protein Pfu-838710-001"/>
    <property type="match status" value="1"/>
</dbReference>
<dbReference type="EMBL" id="FOGB01000003">
    <property type="protein sequence ID" value="SEQ43452.1"/>
    <property type="molecule type" value="Genomic_DNA"/>
</dbReference>
<keyword evidence="4" id="KW-1185">Reference proteome</keyword>
<evidence type="ECO:0000256" key="1">
    <source>
        <dbReference type="PIRSR" id="PIRSR016487-1"/>
    </source>
</evidence>
<evidence type="ECO:0000313" key="4">
    <source>
        <dbReference type="Proteomes" id="UP000198749"/>
    </source>
</evidence>
<dbReference type="InterPro" id="IPR023577">
    <property type="entry name" value="CYTH_domain"/>
</dbReference>
<dbReference type="STRING" id="355243.SAMN03080615_01537"/>
<dbReference type="InterPro" id="IPR033469">
    <property type="entry name" value="CYTH-like_dom_sf"/>
</dbReference>
<dbReference type="PANTHER" id="PTHR40114">
    <property type="entry name" value="SLR0698 PROTEIN"/>
    <property type="match status" value="1"/>
</dbReference>
<dbReference type="SUPFAM" id="SSF55154">
    <property type="entry name" value="CYTH-like phosphatases"/>
    <property type="match status" value="1"/>
</dbReference>
<dbReference type="AlphaFoldDB" id="A0A1H9FZY6"/>
<dbReference type="PROSITE" id="PS51707">
    <property type="entry name" value="CYTH"/>
    <property type="match status" value="1"/>
</dbReference>
<evidence type="ECO:0000259" key="2">
    <source>
        <dbReference type="PROSITE" id="PS51707"/>
    </source>
</evidence>
<dbReference type="Proteomes" id="UP000198749">
    <property type="component" value="Unassembled WGS sequence"/>
</dbReference>
<dbReference type="Pfam" id="PF01928">
    <property type="entry name" value="CYTH"/>
    <property type="match status" value="1"/>
</dbReference>
<feature type="domain" description="CYTH" evidence="2">
    <location>
        <begin position="2"/>
        <end position="148"/>
    </location>
</feature>
<sequence length="154" mass="17645">MAQEIERKFLVNMDKVDLPAQGLTICQGYIKTADKTTVRIRIMGDKAFLTLKGETKGISRSEFEYEIPVSDARQMLNELCTGPVVDKTRYLITHKSHLWELDIFAGDNEGLVVAEVELDSEDEQPELPDWVTEEVTGDKRYYNSNLLSNPFKNW</sequence>
<gene>
    <name evidence="3" type="ORF">SAMN03080615_01537</name>
</gene>